<dbReference type="EMBL" id="JAIWYP010000010">
    <property type="protein sequence ID" value="KAH3749591.1"/>
    <property type="molecule type" value="Genomic_DNA"/>
</dbReference>
<protein>
    <submittedName>
        <fullName evidence="1">Uncharacterized protein</fullName>
    </submittedName>
</protein>
<dbReference type="AlphaFoldDB" id="A0A9D4I480"/>
<sequence length="101" mass="11855">MTFNWSIDRKEGYGAPFSRSTNTREDPINCGKIRSFKDREAVRRQWKELNGSNFQVFEQFPPEVVAARRRLVPNMKDARGQGKRSWIAYDTLYVDGRPVKE</sequence>
<comment type="caution">
    <text evidence="1">The sequence shown here is derived from an EMBL/GenBank/DDBJ whole genome shotgun (WGS) entry which is preliminary data.</text>
</comment>
<keyword evidence="2" id="KW-1185">Reference proteome</keyword>
<accession>A0A9D4I480</accession>
<name>A0A9D4I480_DREPO</name>
<reference evidence="1" key="1">
    <citation type="journal article" date="2019" name="bioRxiv">
        <title>The Genome of the Zebra Mussel, Dreissena polymorpha: A Resource for Invasive Species Research.</title>
        <authorList>
            <person name="McCartney M.A."/>
            <person name="Auch B."/>
            <person name="Kono T."/>
            <person name="Mallez S."/>
            <person name="Zhang Y."/>
            <person name="Obille A."/>
            <person name="Becker A."/>
            <person name="Abrahante J.E."/>
            <person name="Garbe J."/>
            <person name="Badalamenti J.P."/>
            <person name="Herman A."/>
            <person name="Mangelson H."/>
            <person name="Liachko I."/>
            <person name="Sullivan S."/>
            <person name="Sone E.D."/>
            <person name="Koren S."/>
            <person name="Silverstein K.A.T."/>
            <person name="Beckman K.B."/>
            <person name="Gohl D.M."/>
        </authorList>
    </citation>
    <scope>NUCLEOTIDE SEQUENCE</scope>
    <source>
        <strain evidence="1">Duluth1</strain>
        <tissue evidence="1">Whole animal</tissue>
    </source>
</reference>
<gene>
    <name evidence="1" type="ORF">DPMN_184092</name>
</gene>
<proteinExistence type="predicted"/>
<organism evidence="1 2">
    <name type="scientific">Dreissena polymorpha</name>
    <name type="common">Zebra mussel</name>
    <name type="synonym">Mytilus polymorpha</name>
    <dbReference type="NCBI Taxonomy" id="45954"/>
    <lineage>
        <taxon>Eukaryota</taxon>
        <taxon>Metazoa</taxon>
        <taxon>Spiralia</taxon>
        <taxon>Lophotrochozoa</taxon>
        <taxon>Mollusca</taxon>
        <taxon>Bivalvia</taxon>
        <taxon>Autobranchia</taxon>
        <taxon>Heteroconchia</taxon>
        <taxon>Euheterodonta</taxon>
        <taxon>Imparidentia</taxon>
        <taxon>Neoheterodontei</taxon>
        <taxon>Myida</taxon>
        <taxon>Dreissenoidea</taxon>
        <taxon>Dreissenidae</taxon>
        <taxon>Dreissena</taxon>
    </lineage>
</organism>
<dbReference type="Proteomes" id="UP000828390">
    <property type="component" value="Unassembled WGS sequence"/>
</dbReference>
<reference evidence="1" key="2">
    <citation type="submission" date="2020-11" db="EMBL/GenBank/DDBJ databases">
        <authorList>
            <person name="McCartney M.A."/>
            <person name="Auch B."/>
            <person name="Kono T."/>
            <person name="Mallez S."/>
            <person name="Becker A."/>
            <person name="Gohl D.M."/>
            <person name="Silverstein K.A.T."/>
            <person name="Koren S."/>
            <person name="Bechman K.B."/>
            <person name="Herman A."/>
            <person name="Abrahante J.E."/>
            <person name="Garbe J."/>
        </authorList>
    </citation>
    <scope>NUCLEOTIDE SEQUENCE</scope>
    <source>
        <strain evidence="1">Duluth1</strain>
        <tissue evidence="1">Whole animal</tissue>
    </source>
</reference>
<evidence type="ECO:0000313" key="1">
    <source>
        <dbReference type="EMBL" id="KAH3749591.1"/>
    </source>
</evidence>
<evidence type="ECO:0000313" key="2">
    <source>
        <dbReference type="Proteomes" id="UP000828390"/>
    </source>
</evidence>